<evidence type="ECO:0000256" key="1">
    <source>
        <dbReference type="SAM" id="Phobius"/>
    </source>
</evidence>
<name>A0A8R1EVS2_CAEJA</name>
<dbReference type="AlphaFoldDB" id="A0A8R1EVS2"/>
<keyword evidence="1" id="KW-1133">Transmembrane helix</keyword>
<reference evidence="3" key="1">
    <citation type="submission" date="2010-08" db="EMBL/GenBank/DDBJ databases">
        <authorList>
            <consortium name="Caenorhabditis japonica Sequencing Consortium"/>
            <person name="Wilson R.K."/>
        </authorList>
    </citation>
    <scope>NUCLEOTIDE SEQUENCE [LARGE SCALE GENOMIC DNA]</scope>
    <source>
        <strain evidence="3">DF5081</strain>
    </source>
</reference>
<accession>A0A8R1EVS2</accession>
<keyword evidence="1" id="KW-0472">Membrane</keyword>
<evidence type="ECO:0000313" key="3">
    <source>
        <dbReference type="Proteomes" id="UP000005237"/>
    </source>
</evidence>
<reference evidence="2" key="2">
    <citation type="submission" date="2022-06" db="UniProtKB">
        <authorList>
            <consortium name="EnsemblMetazoa"/>
        </authorList>
    </citation>
    <scope>IDENTIFICATION</scope>
    <source>
        <strain evidence="2">DF5081</strain>
    </source>
</reference>
<keyword evidence="3" id="KW-1185">Reference proteome</keyword>
<feature type="transmembrane region" description="Helical" evidence="1">
    <location>
        <begin position="116"/>
        <end position="139"/>
    </location>
</feature>
<sequence>MAPKLQKVTELQKQLKVNGQDPKSIGGVLSALHNVFSDSGRLFTINSALNNLKATEVGQWNEFLKLEQSLAQFTVIQDIVPENIEDVSPLLVKSCWFLRCIVAKRIPYANQPWSDIVISVAITVVALACTSGIIYLINWSRDFMKEYKRQYGYDHA</sequence>
<evidence type="ECO:0000313" key="2">
    <source>
        <dbReference type="EnsemblMetazoa" id="CJA41522.1"/>
    </source>
</evidence>
<proteinExistence type="predicted"/>
<organism evidence="2 3">
    <name type="scientific">Caenorhabditis japonica</name>
    <dbReference type="NCBI Taxonomy" id="281687"/>
    <lineage>
        <taxon>Eukaryota</taxon>
        <taxon>Metazoa</taxon>
        <taxon>Ecdysozoa</taxon>
        <taxon>Nematoda</taxon>
        <taxon>Chromadorea</taxon>
        <taxon>Rhabditida</taxon>
        <taxon>Rhabditina</taxon>
        <taxon>Rhabditomorpha</taxon>
        <taxon>Rhabditoidea</taxon>
        <taxon>Rhabditidae</taxon>
        <taxon>Peloderinae</taxon>
        <taxon>Caenorhabditis</taxon>
    </lineage>
</organism>
<dbReference type="EnsemblMetazoa" id="CJA41522.1">
    <property type="protein sequence ID" value="CJA41522.1"/>
    <property type="gene ID" value="WBGene00217370"/>
</dbReference>
<protein>
    <submittedName>
        <fullName evidence="2">Uncharacterized protein</fullName>
    </submittedName>
</protein>
<dbReference type="Proteomes" id="UP000005237">
    <property type="component" value="Unassembled WGS sequence"/>
</dbReference>
<keyword evidence="1" id="KW-0812">Transmembrane</keyword>